<feature type="domain" description="Carboxylesterase type B" evidence="7">
    <location>
        <begin position="9"/>
        <end position="271"/>
    </location>
</feature>
<evidence type="ECO:0000256" key="4">
    <source>
        <dbReference type="ARBA" id="ARBA00022963"/>
    </source>
</evidence>
<organism evidence="8 9">
    <name type="scientific">Yarrowia lipolytica</name>
    <name type="common">Candida lipolytica</name>
    <dbReference type="NCBI Taxonomy" id="4952"/>
    <lineage>
        <taxon>Eukaryota</taxon>
        <taxon>Fungi</taxon>
        <taxon>Dikarya</taxon>
        <taxon>Ascomycota</taxon>
        <taxon>Saccharomycotina</taxon>
        <taxon>Dipodascomycetes</taxon>
        <taxon>Dipodascales</taxon>
        <taxon>Dipodascales incertae sedis</taxon>
        <taxon>Yarrowia</taxon>
    </lineage>
</organism>
<sequence>MTTIHSEKLNGTFEGTETDGVLEWKNIQYATITKRYDVPIVKTDYQGKVVDCTKDGPICPQIANRYDAHDGDVWSDELLCLNLRISKPKSAIGKKLPVFAFIHGGANMIGSIYGDNPVPFVKQSETIGKPFIVVQIEYRLGMFGYITNKDGRANWGARDQWAAAEWIQHFIGEFGGDTDMITLGGQSAGGMGTSYLSRRDAMEGTNLVNQVFMSSGSVGCFPPQTVEHLNIFRDLAAKKKGCKEEDLDDISKVSADELLDLQTKIGYPHGMFAYDDWFKEGIEDAVPKVEAAIISDNGFEGVIFTKKVHPDDKVEEVLNKTNLGKAVKKLYNIKSNADVCKFYGDQMLVLPNVTDAEKLRKAGAKVYRQFFDEIDPINPKMGARHAVDIFFMWHDNTDIDESENDLAKKYQTNLIKFTYKEAPWPEGEVCWIHDHKIEYGKFNPRQQCCELLKYKRSEVRELATDLGPDLTAPGGNII</sequence>
<evidence type="ECO:0000313" key="8">
    <source>
        <dbReference type="EMBL" id="AOW02134.1"/>
    </source>
</evidence>
<evidence type="ECO:0000256" key="3">
    <source>
        <dbReference type="ARBA" id="ARBA00022801"/>
    </source>
</evidence>
<comment type="catalytic activity">
    <reaction evidence="1">
        <text>a triacylglycerol + H2O = a diacylglycerol + a fatty acid + H(+)</text>
        <dbReference type="Rhea" id="RHEA:12044"/>
        <dbReference type="ChEBI" id="CHEBI:15377"/>
        <dbReference type="ChEBI" id="CHEBI:15378"/>
        <dbReference type="ChEBI" id="CHEBI:17855"/>
        <dbReference type="ChEBI" id="CHEBI:18035"/>
        <dbReference type="ChEBI" id="CHEBI:28868"/>
        <dbReference type="EC" id="3.1.1.3"/>
    </reaction>
</comment>
<gene>
    <name evidence="8" type="ORF">YALI1_C00258g</name>
</gene>
<protein>
    <recommendedName>
        <fullName evidence="6">Carboxylic ester hydrolase</fullName>
        <ecNumber evidence="6">3.1.1.-</ecNumber>
    </recommendedName>
</protein>
<keyword evidence="4" id="KW-0442">Lipid degradation</keyword>
<dbReference type="PROSITE" id="PS00122">
    <property type="entry name" value="CARBOXYLESTERASE_B_1"/>
    <property type="match status" value="1"/>
</dbReference>
<dbReference type="GeneID" id="2909193"/>
<dbReference type="PANTHER" id="PTHR43142:SF1">
    <property type="entry name" value="CARBOXYLIC ESTER HYDROLASE"/>
    <property type="match status" value="1"/>
</dbReference>
<dbReference type="SUPFAM" id="SSF53474">
    <property type="entry name" value="alpha/beta-Hydrolases"/>
    <property type="match status" value="1"/>
</dbReference>
<dbReference type="SMR" id="A0A1D8N911"/>
<dbReference type="GO" id="GO:0016042">
    <property type="term" value="P:lipid catabolic process"/>
    <property type="evidence" value="ECO:0007669"/>
    <property type="project" value="UniProtKB-KW"/>
</dbReference>
<dbReference type="InterPro" id="IPR019826">
    <property type="entry name" value="Carboxylesterase_B_AS"/>
</dbReference>
<proteinExistence type="inferred from homology"/>
<dbReference type="AlphaFoldDB" id="A0A1D8N911"/>
<keyword evidence="5" id="KW-0443">Lipid metabolism</keyword>
<dbReference type="Proteomes" id="UP000182444">
    <property type="component" value="Chromosome 1C"/>
</dbReference>
<dbReference type="GO" id="GO:0004806">
    <property type="term" value="F:triacylglycerol lipase activity"/>
    <property type="evidence" value="ECO:0007669"/>
    <property type="project" value="UniProtKB-EC"/>
</dbReference>
<dbReference type="VEuPathDB" id="FungiDB:YALI1_C00258g"/>
<evidence type="ECO:0000313" key="9">
    <source>
        <dbReference type="Proteomes" id="UP000182444"/>
    </source>
</evidence>
<keyword evidence="3 6" id="KW-0378">Hydrolase</keyword>
<dbReference type="RefSeq" id="XP_501276.3">
    <property type="nucleotide sequence ID" value="XM_501276.3"/>
</dbReference>
<evidence type="ECO:0000256" key="1">
    <source>
        <dbReference type="ARBA" id="ARBA00001024"/>
    </source>
</evidence>
<dbReference type="InterPro" id="IPR002018">
    <property type="entry name" value="CarbesteraseB"/>
</dbReference>
<dbReference type="InterPro" id="IPR029058">
    <property type="entry name" value="AB_hydrolase_fold"/>
</dbReference>
<reference evidence="8 9" key="1">
    <citation type="journal article" date="2016" name="PLoS ONE">
        <title>Sequence Assembly of Yarrowia lipolytica Strain W29/CLIB89 Shows Transposable Element Diversity.</title>
        <authorList>
            <person name="Magnan C."/>
            <person name="Yu J."/>
            <person name="Chang I."/>
            <person name="Jahn E."/>
            <person name="Kanomata Y."/>
            <person name="Wu J."/>
            <person name="Zeller M."/>
            <person name="Oakes M."/>
            <person name="Baldi P."/>
            <person name="Sandmeyer S."/>
        </authorList>
    </citation>
    <scope>NUCLEOTIDE SEQUENCE [LARGE SCALE GENOMIC DNA]</scope>
    <source>
        <strain evidence="9">CLIB89(W29)</strain>
    </source>
</reference>
<comment type="similarity">
    <text evidence="2 6">Belongs to the type-B carboxylesterase/lipase family.</text>
</comment>
<dbReference type="ESTHER" id="yarli-q6cdi6">
    <property type="family name" value="Fungal_carboxylesterase_lipase"/>
</dbReference>
<dbReference type="eggNOG" id="KOG1516">
    <property type="taxonomic scope" value="Eukaryota"/>
</dbReference>
<evidence type="ECO:0000256" key="5">
    <source>
        <dbReference type="ARBA" id="ARBA00023098"/>
    </source>
</evidence>
<dbReference type="EC" id="3.1.1.-" evidence="6"/>
<evidence type="ECO:0000256" key="2">
    <source>
        <dbReference type="ARBA" id="ARBA00005964"/>
    </source>
</evidence>
<accession>A0A1D8N911</accession>
<dbReference type="Gene3D" id="3.40.50.1820">
    <property type="entry name" value="alpha/beta hydrolase"/>
    <property type="match status" value="1"/>
</dbReference>
<dbReference type="Pfam" id="PF00135">
    <property type="entry name" value="COesterase"/>
    <property type="match status" value="1"/>
</dbReference>
<evidence type="ECO:0000256" key="6">
    <source>
        <dbReference type="RuleBase" id="RU361235"/>
    </source>
</evidence>
<dbReference type="KEGG" id="yli:2909193"/>
<evidence type="ECO:0000259" key="7">
    <source>
        <dbReference type="Pfam" id="PF00135"/>
    </source>
</evidence>
<name>A0A1D8N911_YARLL</name>
<dbReference type="OMA" id="IYCHAHL"/>
<dbReference type="EMBL" id="CP017555">
    <property type="protein sequence ID" value="AOW02134.1"/>
    <property type="molecule type" value="Genomic_DNA"/>
</dbReference>
<dbReference type="PANTHER" id="PTHR43142">
    <property type="entry name" value="CARBOXYLIC ESTER HYDROLASE"/>
    <property type="match status" value="1"/>
</dbReference>
<dbReference type="VEuPathDB" id="FungiDB:YALI0_C00231g"/>